<gene>
    <name evidence="2" type="ORF">EK398_18345</name>
</gene>
<dbReference type="InterPro" id="IPR047046">
    <property type="entry name" value="YpjD/YvdC"/>
</dbReference>
<evidence type="ECO:0000259" key="1">
    <source>
        <dbReference type="Pfam" id="PF03819"/>
    </source>
</evidence>
<name>A0A2N8PTK9_ENTAV</name>
<dbReference type="EMBL" id="RYZS01000002">
    <property type="protein sequence ID" value="RVU92482.1"/>
    <property type="molecule type" value="Genomic_DNA"/>
</dbReference>
<feature type="domain" description="NTP pyrophosphohydrolase MazG-like" evidence="1">
    <location>
        <begin position="30"/>
        <end position="105"/>
    </location>
</feature>
<proteinExistence type="predicted"/>
<organism evidence="2 3">
    <name type="scientific">Enterococcus avium</name>
    <name type="common">Streptococcus avium</name>
    <dbReference type="NCBI Taxonomy" id="33945"/>
    <lineage>
        <taxon>Bacteria</taxon>
        <taxon>Bacillati</taxon>
        <taxon>Bacillota</taxon>
        <taxon>Bacilli</taxon>
        <taxon>Lactobacillales</taxon>
        <taxon>Enterococcaceae</taxon>
        <taxon>Enterococcus</taxon>
    </lineage>
</organism>
<dbReference type="CDD" id="cd11523">
    <property type="entry name" value="NTP-PPase"/>
    <property type="match status" value="1"/>
</dbReference>
<dbReference type="Proteomes" id="UP000288388">
    <property type="component" value="Unassembled WGS sequence"/>
</dbReference>
<dbReference type="Gene3D" id="1.10.287.1080">
    <property type="entry name" value="MazG-like"/>
    <property type="match status" value="1"/>
</dbReference>
<dbReference type="PANTHER" id="PTHR42692:SF2">
    <property type="entry name" value="IG HYPOTHETICAL 16995"/>
    <property type="match status" value="1"/>
</dbReference>
<accession>A0A2N8PTK9</accession>
<dbReference type="InterPro" id="IPR004518">
    <property type="entry name" value="MazG-like_dom"/>
</dbReference>
<dbReference type="RefSeq" id="WP_102873159.1">
    <property type="nucleotide sequence ID" value="NZ_JBPFMR010000122.1"/>
</dbReference>
<dbReference type="InterPro" id="IPR011411">
    <property type="entry name" value="MazG-related_YvdC"/>
</dbReference>
<reference evidence="2 3" key="1">
    <citation type="submission" date="2018-12" db="EMBL/GenBank/DDBJ databases">
        <title>A novel vanA-carrying plasmid in a clinical isolate of Enterococcus avium.</title>
        <authorList>
            <person name="Bernasconi O.J."/>
            <person name="Luzzaro F."/>
            <person name="Endimiani A."/>
        </authorList>
    </citation>
    <scope>NUCLEOTIDE SEQUENCE [LARGE SCALE GENOMIC DNA]</scope>
    <source>
        <strain evidence="2 3">LC0559/18</strain>
    </source>
</reference>
<sequence>MELRKYQSWISEFYKKRNWYQYDPFIRSNFLSEEVGEVCRAIRAIEIGRDRPDEQQSAYQESLENLTEELGDVLDNLLIIADKYNISFDEIMTTHKKKLEQRYNHK</sequence>
<dbReference type="AlphaFoldDB" id="A0A2N8PTK9"/>
<dbReference type="SUPFAM" id="SSF101386">
    <property type="entry name" value="all-alpha NTP pyrophosphatases"/>
    <property type="match status" value="1"/>
</dbReference>
<evidence type="ECO:0000313" key="3">
    <source>
        <dbReference type="Proteomes" id="UP000288388"/>
    </source>
</evidence>
<dbReference type="Pfam" id="PF03819">
    <property type="entry name" value="MazG"/>
    <property type="match status" value="1"/>
</dbReference>
<dbReference type="PIRSF" id="PIRSF036521">
    <property type="entry name" value="UCP036521_pph"/>
    <property type="match status" value="1"/>
</dbReference>
<comment type="caution">
    <text evidence="2">The sequence shown here is derived from an EMBL/GenBank/DDBJ whole genome shotgun (WGS) entry which is preliminary data.</text>
</comment>
<evidence type="ECO:0000313" key="2">
    <source>
        <dbReference type="EMBL" id="RVU92482.1"/>
    </source>
</evidence>
<dbReference type="PANTHER" id="PTHR42692">
    <property type="entry name" value="NUCLEOTIDE PYROPHOSPHOHYDROLASE"/>
    <property type="match status" value="1"/>
</dbReference>
<protein>
    <recommendedName>
        <fullName evidence="1">NTP pyrophosphohydrolase MazG-like domain-containing protein</fullName>
    </recommendedName>
</protein>